<name>A0A3M7PC80_BRAPC</name>
<reference evidence="1 2" key="1">
    <citation type="journal article" date="2018" name="Sci. Rep.">
        <title>Genomic signatures of local adaptation to the degree of environmental predictability in rotifers.</title>
        <authorList>
            <person name="Franch-Gras L."/>
            <person name="Hahn C."/>
            <person name="Garcia-Roger E.M."/>
            <person name="Carmona M.J."/>
            <person name="Serra M."/>
            <person name="Gomez A."/>
        </authorList>
    </citation>
    <scope>NUCLEOTIDE SEQUENCE [LARGE SCALE GENOMIC DNA]</scope>
    <source>
        <strain evidence="1">HYR1</strain>
    </source>
</reference>
<dbReference type="EMBL" id="REGN01012286">
    <property type="protein sequence ID" value="RMZ96324.1"/>
    <property type="molecule type" value="Genomic_DNA"/>
</dbReference>
<dbReference type="Proteomes" id="UP000276133">
    <property type="component" value="Unassembled WGS sequence"/>
</dbReference>
<accession>A0A3M7PC80</accession>
<gene>
    <name evidence="1" type="ORF">BpHYR1_018360</name>
</gene>
<proteinExistence type="predicted"/>
<organism evidence="1 2">
    <name type="scientific">Brachionus plicatilis</name>
    <name type="common">Marine rotifer</name>
    <name type="synonym">Brachionus muelleri</name>
    <dbReference type="NCBI Taxonomy" id="10195"/>
    <lineage>
        <taxon>Eukaryota</taxon>
        <taxon>Metazoa</taxon>
        <taxon>Spiralia</taxon>
        <taxon>Gnathifera</taxon>
        <taxon>Rotifera</taxon>
        <taxon>Eurotatoria</taxon>
        <taxon>Monogononta</taxon>
        <taxon>Pseudotrocha</taxon>
        <taxon>Ploima</taxon>
        <taxon>Brachionidae</taxon>
        <taxon>Brachionus</taxon>
    </lineage>
</organism>
<dbReference type="AlphaFoldDB" id="A0A3M7PC80"/>
<keyword evidence="2" id="KW-1185">Reference proteome</keyword>
<evidence type="ECO:0000313" key="2">
    <source>
        <dbReference type="Proteomes" id="UP000276133"/>
    </source>
</evidence>
<sequence length="67" mass="8154">MKNHIVFFSEICWSSSVSRVTFFFCGKKKLKRWYRKIKNIEKEEREYSNAFIKGTESADYYSRRGIE</sequence>
<protein>
    <submittedName>
        <fullName evidence="1">Uncharacterized protein</fullName>
    </submittedName>
</protein>
<comment type="caution">
    <text evidence="1">The sequence shown here is derived from an EMBL/GenBank/DDBJ whole genome shotgun (WGS) entry which is preliminary data.</text>
</comment>
<evidence type="ECO:0000313" key="1">
    <source>
        <dbReference type="EMBL" id="RMZ96324.1"/>
    </source>
</evidence>